<dbReference type="PANTHER" id="PTHR24409:SF295">
    <property type="entry name" value="AZ2-RELATED"/>
    <property type="match status" value="1"/>
</dbReference>
<keyword evidence="5 11" id="KW-0863">Zinc-finger</keyword>
<feature type="domain" description="C2H2-type" evidence="12">
    <location>
        <begin position="444"/>
        <end position="471"/>
    </location>
</feature>
<keyword evidence="3" id="KW-0479">Metal-binding</keyword>
<dbReference type="PROSITE" id="PS50157">
    <property type="entry name" value="ZINC_FINGER_C2H2_2"/>
    <property type="match status" value="4"/>
</dbReference>
<dbReference type="InterPro" id="IPR013087">
    <property type="entry name" value="Znf_C2H2_type"/>
</dbReference>
<evidence type="ECO:0000256" key="5">
    <source>
        <dbReference type="ARBA" id="ARBA00022771"/>
    </source>
</evidence>
<keyword evidence="6" id="KW-0862">Zinc</keyword>
<dbReference type="FunFam" id="3.30.160.60:FF:000873">
    <property type="entry name" value="Zinc finger protein 841"/>
    <property type="match status" value="1"/>
</dbReference>
<evidence type="ECO:0000256" key="7">
    <source>
        <dbReference type="ARBA" id="ARBA00023015"/>
    </source>
</evidence>
<evidence type="ECO:0000256" key="1">
    <source>
        <dbReference type="ARBA" id="ARBA00004123"/>
    </source>
</evidence>
<keyword evidence="8" id="KW-0238">DNA-binding</keyword>
<dbReference type="GO" id="GO:0005634">
    <property type="term" value="C:nucleus"/>
    <property type="evidence" value="ECO:0007669"/>
    <property type="project" value="UniProtKB-SubCell"/>
</dbReference>
<evidence type="ECO:0000256" key="6">
    <source>
        <dbReference type="ARBA" id="ARBA00022833"/>
    </source>
</evidence>
<dbReference type="Pfam" id="PF00096">
    <property type="entry name" value="zf-C2H2"/>
    <property type="match status" value="4"/>
</dbReference>
<evidence type="ECO:0000256" key="10">
    <source>
        <dbReference type="ARBA" id="ARBA00023242"/>
    </source>
</evidence>
<evidence type="ECO:0000259" key="12">
    <source>
        <dbReference type="PROSITE" id="PS50157"/>
    </source>
</evidence>
<dbReference type="EMBL" id="BPLQ01014037">
    <property type="protein sequence ID" value="GIY76669.1"/>
    <property type="molecule type" value="Genomic_DNA"/>
</dbReference>
<dbReference type="FunFam" id="3.30.160.60:FF:000744">
    <property type="entry name" value="zinc finger E-box-binding homeobox 1"/>
    <property type="match status" value="1"/>
</dbReference>
<accession>A0AAV4W483</accession>
<reference evidence="13 14" key="1">
    <citation type="submission" date="2021-06" db="EMBL/GenBank/DDBJ databases">
        <title>Caerostris darwini draft genome.</title>
        <authorList>
            <person name="Kono N."/>
            <person name="Arakawa K."/>
        </authorList>
    </citation>
    <scope>NUCLEOTIDE SEQUENCE [LARGE SCALE GENOMIC DNA]</scope>
</reference>
<evidence type="ECO:0000256" key="2">
    <source>
        <dbReference type="ARBA" id="ARBA00006991"/>
    </source>
</evidence>
<evidence type="ECO:0000256" key="3">
    <source>
        <dbReference type="ARBA" id="ARBA00022723"/>
    </source>
</evidence>
<evidence type="ECO:0000256" key="9">
    <source>
        <dbReference type="ARBA" id="ARBA00023163"/>
    </source>
</evidence>
<comment type="caution">
    <text evidence="13">The sequence shown here is derived from an EMBL/GenBank/DDBJ whole genome shotgun (WGS) entry which is preliminary data.</text>
</comment>
<dbReference type="FunFam" id="3.30.160.60:FF:001156">
    <property type="entry name" value="Zinc finger protein 407"/>
    <property type="match status" value="1"/>
</dbReference>
<dbReference type="PROSITE" id="PS00028">
    <property type="entry name" value="ZINC_FINGER_C2H2_1"/>
    <property type="match status" value="4"/>
</dbReference>
<evidence type="ECO:0000256" key="8">
    <source>
        <dbReference type="ARBA" id="ARBA00023125"/>
    </source>
</evidence>
<keyword evidence="10" id="KW-0539">Nucleus</keyword>
<dbReference type="GO" id="GO:0000977">
    <property type="term" value="F:RNA polymerase II transcription regulatory region sequence-specific DNA binding"/>
    <property type="evidence" value="ECO:0007669"/>
    <property type="project" value="TreeGrafter"/>
</dbReference>
<feature type="domain" description="C2H2-type" evidence="12">
    <location>
        <begin position="500"/>
        <end position="527"/>
    </location>
</feature>
<keyword evidence="14" id="KW-1185">Reference proteome</keyword>
<keyword evidence="4" id="KW-0677">Repeat</keyword>
<evidence type="ECO:0000256" key="4">
    <source>
        <dbReference type="ARBA" id="ARBA00022737"/>
    </source>
</evidence>
<dbReference type="InterPro" id="IPR036236">
    <property type="entry name" value="Znf_C2H2_sf"/>
</dbReference>
<dbReference type="SUPFAM" id="SSF57667">
    <property type="entry name" value="beta-beta-alpha zinc fingers"/>
    <property type="match status" value="3"/>
</dbReference>
<comment type="similarity">
    <text evidence="2">Belongs to the krueppel C2H2-type zinc-finger protein family.</text>
</comment>
<organism evidence="13 14">
    <name type="scientific">Caerostris darwini</name>
    <dbReference type="NCBI Taxonomy" id="1538125"/>
    <lineage>
        <taxon>Eukaryota</taxon>
        <taxon>Metazoa</taxon>
        <taxon>Ecdysozoa</taxon>
        <taxon>Arthropoda</taxon>
        <taxon>Chelicerata</taxon>
        <taxon>Arachnida</taxon>
        <taxon>Araneae</taxon>
        <taxon>Araneomorphae</taxon>
        <taxon>Entelegynae</taxon>
        <taxon>Araneoidea</taxon>
        <taxon>Araneidae</taxon>
        <taxon>Caerostris</taxon>
    </lineage>
</organism>
<dbReference type="PANTHER" id="PTHR24409">
    <property type="entry name" value="ZINC FINGER PROTEIN 142"/>
    <property type="match status" value="1"/>
</dbReference>
<name>A0AAV4W483_9ARAC</name>
<dbReference type="AlphaFoldDB" id="A0AAV4W483"/>
<dbReference type="SMART" id="SM00355">
    <property type="entry name" value="ZnF_C2H2"/>
    <property type="match status" value="5"/>
</dbReference>
<keyword evidence="9" id="KW-0804">Transcription</keyword>
<dbReference type="Proteomes" id="UP001054837">
    <property type="component" value="Unassembled WGS sequence"/>
</dbReference>
<evidence type="ECO:0000313" key="14">
    <source>
        <dbReference type="Proteomes" id="UP001054837"/>
    </source>
</evidence>
<dbReference type="Gene3D" id="3.30.160.60">
    <property type="entry name" value="Classic Zinc Finger"/>
    <property type="match status" value="5"/>
</dbReference>
<feature type="domain" description="C2H2-type" evidence="12">
    <location>
        <begin position="552"/>
        <end position="579"/>
    </location>
</feature>
<proteinExistence type="inferred from homology"/>
<keyword evidence="7" id="KW-0805">Transcription regulation</keyword>
<dbReference type="FunFam" id="3.30.160.60:FF:000325">
    <property type="entry name" value="ZFP90 zinc finger protein"/>
    <property type="match status" value="1"/>
</dbReference>
<comment type="subcellular location">
    <subcellularLocation>
        <location evidence="1">Nucleus</location>
    </subcellularLocation>
</comment>
<evidence type="ECO:0000256" key="11">
    <source>
        <dbReference type="PROSITE-ProRule" id="PRU00042"/>
    </source>
</evidence>
<feature type="domain" description="C2H2-type" evidence="12">
    <location>
        <begin position="472"/>
        <end position="499"/>
    </location>
</feature>
<dbReference type="GO" id="GO:0008270">
    <property type="term" value="F:zinc ion binding"/>
    <property type="evidence" value="ECO:0007669"/>
    <property type="project" value="UniProtKB-KW"/>
</dbReference>
<protein>
    <recommendedName>
        <fullName evidence="12">C2H2-type domain-containing protein</fullName>
    </recommendedName>
</protein>
<gene>
    <name evidence="13" type="ORF">CDAR_116451</name>
</gene>
<evidence type="ECO:0000313" key="13">
    <source>
        <dbReference type="EMBL" id="GIY76669.1"/>
    </source>
</evidence>
<dbReference type="GO" id="GO:0000981">
    <property type="term" value="F:DNA-binding transcription factor activity, RNA polymerase II-specific"/>
    <property type="evidence" value="ECO:0007669"/>
    <property type="project" value="TreeGrafter"/>
</dbReference>
<sequence length="609" mass="68554">MTGLNKGQFLALVHNCVKIGNQHRQTSATLPQCSSGNISEDIELITAEEMEDEALWPFLRQSNSSTLNQINQPLNQINNSRQQIMLSDMHQSNSSLQQSFLFDMHPLTDCEETAAAEMYSWYDVSNHNQYNPAISDFHFPSKPSIEENECKSVNLQQSSEPSKVLRSLNSQLSDTSNPWHPANIPTSLSEQGFLPAFQQTFDQTNALMSRMNQRLKDSSQMEYSGIFPSNEVQTTSEQAKTFPFTTLTCDDPLENLLFSANNLFGNSEENILNTSETENPNNITDTISIPGTSHFSVENQESGLINCDAIKCKVVEKNPKNNECTDGTIDSVSCASNSNETKRHNFESGIINTELYTSESSSSSVSQKACNISTRIAANESSANYKNRSEDKILSKNAISSKESNAPPGNTEKQLYKCSKDRITFQPTDHLELPERSRTVARPYKCTFCDKAYAHSSGLRKHVRTHRGEKPHQCTECGKCFAYSSELRAHNNTHTVEHQYSCEKCGKCFGDKSSLRRHFRIHTGEKPYICKCFTDSSSLRYHIGTYSGERPYVCNKCGQKYARNWDLNRHMLKHAGEGRRKCDSCGAEFPSEESLRAHECRKNKSVVPD</sequence>